<protein>
    <submittedName>
        <fullName evidence="1">Uncharacterized protein</fullName>
    </submittedName>
</protein>
<proteinExistence type="predicted"/>
<reference evidence="1 2" key="1">
    <citation type="submission" date="2019-05" db="EMBL/GenBank/DDBJ databases">
        <title>Another draft genome of Portunus trituberculatus and its Hox gene families provides insights of decapod evolution.</title>
        <authorList>
            <person name="Jeong J.-H."/>
            <person name="Song I."/>
            <person name="Kim S."/>
            <person name="Choi T."/>
            <person name="Kim D."/>
            <person name="Ryu S."/>
            <person name="Kim W."/>
        </authorList>
    </citation>
    <scope>NUCLEOTIDE SEQUENCE [LARGE SCALE GENOMIC DNA]</scope>
    <source>
        <tissue evidence="1">Muscle</tissue>
    </source>
</reference>
<dbReference type="Proteomes" id="UP000324222">
    <property type="component" value="Unassembled WGS sequence"/>
</dbReference>
<comment type="caution">
    <text evidence="1">The sequence shown here is derived from an EMBL/GenBank/DDBJ whole genome shotgun (WGS) entry which is preliminary data.</text>
</comment>
<dbReference type="EMBL" id="VSRR010000058">
    <property type="protein sequence ID" value="MPC09165.1"/>
    <property type="molecule type" value="Genomic_DNA"/>
</dbReference>
<accession>A0A5B7CIS7</accession>
<gene>
    <name evidence="1" type="ORF">E2C01_001768</name>
</gene>
<name>A0A5B7CIS7_PORTR</name>
<evidence type="ECO:0000313" key="2">
    <source>
        <dbReference type="Proteomes" id="UP000324222"/>
    </source>
</evidence>
<keyword evidence="2" id="KW-1185">Reference proteome</keyword>
<organism evidence="1 2">
    <name type="scientific">Portunus trituberculatus</name>
    <name type="common">Swimming crab</name>
    <name type="synonym">Neptunus trituberculatus</name>
    <dbReference type="NCBI Taxonomy" id="210409"/>
    <lineage>
        <taxon>Eukaryota</taxon>
        <taxon>Metazoa</taxon>
        <taxon>Ecdysozoa</taxon>
        <taxon>Arthropoda</taxon>
        <taxon>Crustacea</taxon>
        <taxon>Multicrustacea</taxon>
        <taxon>Malacostraca</taxon>
        <taxon>Eumalacostraca</taxon>
        <taxon>Eucarida</taxon>
        <taxon>Decapoda</taxon>
        <taxon>Pleocyemata</taxon>
        <taxon>Brachyura</taxon>
        <taxon>Eubrachyura</taxon>
        <taxon>Portunoidea</taxon>
        <taxon>Portunidae</taxon>
        <taxon>Portuninae</taxon>
        <taxon>Portunus</taxon>
    </lineage>
</organism>
<sequence>MQLKLKYASCSLLRRAGGAGSARVVTAKPHPASGSAAVMPTRIAQTEMFPLLTAPDGTRLGHCLALGDALVAHGYRVLWQKTVRQQQQQQQQPQLECPRIVAFMKASSKKL</sequence>
<dbReference type="AlphaFoldDB" id="A0A5B7CIS7"/>
<evidence type="ECO:0000313" key="1">
    <source>
        <dbReference type="EMBL" id="MPC09165.1"/>
    </source>
</evidence>